<dbReference type="PANTHER" id="PTHR13371">
    <property type="entry name" value="GLYCINE-, GLUTAMATE-, THIENYLCYCLOHEXYLPIPERIDINE-BINDING PROTEIN"/>
    <property type="match status" value="1"/>
</dbReference>
<proteinExistence type="predicted"/>
<evidence type="ECO:0000313" key="2">
    <source>
        <dbReference type="EMBL" id="CAJ0585884.1"/>
    </source>
</evidence>
<dbReference type="GO" id="GO:0005929">
    <property type="term" value="C:cilium"/>
    <property type="evidence" value="ECO:0007669"/>
    <property type="project" value="TreeGrafter"/>
</dbReference>
<feature type="non-terminal residue" evidence="2">
    <location>
        <position position="1"/>
    </location>
</feature>
<dbReference type="AlphaFoldDB" id="A0AA36DGR6"/>
<sequence>MEGRTLFADHVGHFVWLVVYKPLPISKNPNKLVGIRKVTILGYPVEKDRPRRAPSKSKSRGMQRERTPSASRLSTASPARMPTPAGTPTVPPEYMVNRYSYEGDGMHTGGDNLAGDPLTTIRTVQRALREKIEVSKQEGKDVEATVCLRAIQRLEEYEVRLEDMASRRSKALTVGDMQAAERLNLMMTDSRDTVLRAIHVDLLLNRAELRSIGVGSRWKETPESY</sequence>
<dbReference type="InterPro" id="IPR052607">
    <property type="entry name" value="CEP104-like"/>
</dbReference>
<evidence type="ECO:0000313" key="3">
    <source>
        <dbReference type="Proteomes" id="UP001177023"/>
    </source>
</evidence>
<dbReference type="Proteomes" id="UP001177023">
    <property type="component" value="Unassembled WGS sequence"/>
</dbReference>
<accession>A0AA36DGR6</accession>
<keyword evidence="3" id="KW-1185">Reference proteome</keyword>
<dbReference type="PANTHER" id="PTHR13371:SF0">
    <property type="entry name" value="CENTROSOMAL PROTEIN OF 104 KDA"/>
    <property type="match status" value="1"/>
</dbReference>
<gene>
    <name evidence="2" type="ORF">MSPICULIGERA_LOCUS23894</name>
</gene>
<feature type="compositionally biased region" description="Basic residues" evidence="1">
    <location>
        <begin position="52"/>
        <end position="61"/>
    </location>
</feature>
<name>A0AA36DGR6_9BILA</name>
<protein>
    <submittedName>
        <fullName evidence="2">Uncharacterized protein</fullName>
    </submittedName>
</protein>
<feature type="region of interest" description="Disordered" evidence="1">
    <location>
        <begin position="46"/>
        <end position="93"/>
    </location>
</feature>
<evidence type="ECO:0000256" key="1">
    <source>
        <dbReference type="SAM" id="MobiDB-lite"/>
    </source>
</evidence>
<feature type="compositionally biased region" description="Polar residues" evidence="1">
    <location>
        <begin position="68"/>
        <end position="77"/>
    </location>
</feature>
<comment type="caution">
    <text evidence="2">The sequence shown here is derived from an EMBL/GenBank/DDBJ whole genome shotgun (WGS) entry which is preliminary data.</text>
</comment>
<reference evidence="2" key="1">
    <citation type="submission" date="2023-06" db="EMBL/GenBank/DDBJ databases">
        <authorList>
            <person name="Delattre M."/>
        </authorList>
    </citation>
    <scope>NUCLEOTIDE SEQUENCE</scope>
    <source>
        <strain evidence="2">AF72</strain>
    </source>
</reference>
<organism evidence="2 3">
    <name type="scientific">Mesorhabditis spiculigera</name>
    <dbReference type="NCBI Taxonomy" id="96644"/>
    <lineage>
        <taxon>Eukaryota</taxon>
        <taxon>Metazoa</taxon>
        <taxon>Ecdysozoa</taxon>
        <taxon>Nematoda</taxon>
        <taxon>Chromadorea</taxon>
        <taxon>Rhabditida</taxon>
        <taxon>Rhabditina</taxon>
        <taxon>Rhabditomorpha</taxon>
        <taxon>Rhabditoidea</taxon>
        <taxon>Rhabditidae</taxon>
        <taxon>Mesorhabditinae</taxon>
        <taxon>Mesorhabditis</taxon>
    </lineage>
</organism>
<dbReference type="EMBL" id="CATQJA010002706">
    <property type="protein sequence ID" value="CAJ0585884.1"/>
    <property type="molecule type" value="Genomic_DNA"/>
</dbReference>